<evidence type="ECO:0000313" key="2">
    <source>
        <dbReference type="Proteomes" id="UP000219327"/>
    </source>
</evidence>
<dbReference type="Gene3D" id="2.60.120.620">
    <property type="entry name" value="q2cbj1_9rhob like domain"/>
    <property type="match status" value="1"/>
</dbReference>
<reference evidence="1 2" key="1">
    <citation type="submission" date="2017-08" db="EMBL/GenBank/DDBJ databases">
        <title>Fine stratification of microbial communities through a metagenomic profile of the photic zone.</title>
        <authorList>
            <person name="Haro-Moreno J.M."/>
            <person name="Lopez-Perez M."/>
            <person name="De La Torre J."/>
            <person name="Picazo A."/>
            <person name="Camacho A."/>
            <person name="Rodriguez-Valera F."/>
        </authorList>
    </citation>
    <scope>NUCLEOTIDE SEQUENCE [LARGE SCALE GENOMIC DNA]</scope>
    <source>
        <strain evidence="1">MED-G24</strain>
    </source>
</reference>
<dbReference type="Proteomes" id="UP000219327">
    <property type="component" value="Unassembled WGS sequence"/>
</dbReference>
<protein>
    <submittedName>
        <fullName evidence="1">Mitomycin antibiotics/polyketide fumonisin biosynthesis protein</fullName>
    </submittedName>
</protein>
<accession>A0A2A5WKA8</accession>
<sequence length="268" mass="30487">MTFAMTEEQRYLFDLNGYIVVPDVLDENHVQTLRDSVHCSADTDSQEPLHWHRLWRDLLDWPSLTPIMEELIGNPVLLSGRESRAKEARQTLPTFRLDHINVHTHVKNGFPGGPLHGGWNSVAGFYRYDNGVFYNGMTTVTFELFDTQTNDGGFACVPGSHKSNLLLPGKWVDLSASVADCVKRVSAKPGDAIIFTEALTHGTLPWQAESPRLTIFYKYSPHTVTWHADYYDPDDFRCYDDMDDRKLAILEPPNARHPSRSSRPARIE</sequence>
<comment type="caution">
    <text evidence="1">The sequence shown here is derived from an EMBL/GenBank/DDBJ whole genome shotgun (WGS) entry which is preliminary data.</text>
</comment>
<organism evidence="1 2">
    <name type="scientific">OM182 bacterium MED-G24</name>
    <dbReference type="NCBI Taxonomy" id="1986255"/>
    <lineage>
        <taxon>Bacteria</taxon>
        <taxon>Pseudomonadati</taxon>
        <taxon>Pseudomonadota</taxon>
        <taxon>Gammaproteobacteria</taxon>
        <taxon>OMG group</taxon>
        <taxon>OM182 clade</taxon>
    </lineage>
</organism>
<dbReference type="GO" id="GO:0016706">
    <property type="term" value="F:2-oxoglutarate-dependent dioxygenase activity"/>
    <property type="evidence" value="ECO:0007669"/>
    <property type="project" value="UniProtKB-ARBA"/>
</dbReference>
<dbReference type="InterPro" id="IPR008775">
    <property type="entry name" value="Phytyl_CoA_dOase-like"/>
</dbReference>
<dbReference type="EMBL" id="NTKD01000055">
    <property type="protein sequence ID" value="PDH36965.1"/>
    <property type="molecule type" value="Genomic_DNA"/>
</dbReference>
<name>A0A2A5WKA8_9GAMM</name>
<dbReference type="SUPFAM" id="SSF51197">
    <property type="entry name" value="Clavaminate synthase-like"/>
    <property type="match status" value="1"/>
</dbReference>
<dbReference type="AlphaFoldDB" id="A0A2A5WKA8"/>
<proteinExistence type="predicted"/>
<dbReference type="Pfam" id="PF05721">
    <property type="entry name" value="PhyH"/>
    <property type="match status" value="1"/>
</dbReference>
<gene>
    <name evidence="1" type="ORF">CNE99_08760</name>
</gene>
<evidence type="ECO:0000313" key="1">
    <source>
        <dbReference type="EMBL" id="PDH36965.1"/>
    </source>
</evidence>